<organism evidence="1 2">
    <name type="scientific">Gelidibacter salicanalis</name>
    <dbReference type="NCBI Taxonomy" id="291193"/>
    <lineage>
        <taxon>Bacteria</taxon>
        <taxon>Pseudomonadati</taxon>
        <taxon>Bacteroidota</taxon>
        <taxon>Flavobacteriia</taxon>
        <taxon>Flavobacteriales</taxon>
        <taxon>Flavobacteriaceae</taxon>
        <taxon>Gelidibacter</taxon>
    </lineage>
</organism>
<accession>A0A934KS40</accession>
<dbReference type="Pfam" id="PF08843">
    <property type="entry name" value="AbiEii"/>
    <property type="match status" value="1"/>
</dbReference>
<protein>
    <submittedName>
        <fullName evidence="1">Nucleotidyl transferase AbiEii/AbiGii toxin family protein</fullName>
    </submittedName>
</protein>
<reference evidence="1 2" key="1">
    <citation type="submission" date="2020-09" db="EMBL/GenBank/DDBJ databases">
        <title>Draft genome of Gelidibacter salicanalis PAMC21136.</title>
        <authorList>
            <person name="Park H."/>
        </authorList>
    </citation>
    <scope>NUCLEOTIDE SEQUENCE [LARGE SCALE GENOMIC DNA]</scope>
    <source>
        <strain evidence="1 2">PAMC21136</strain>
    </source>
</reference>
<evidence type="ECO:0000313" key="2">
    <source>
        <dbReference type="Proteomes" id="UP000662373"/>
    </source>
</evidence>
<keyword evidence="2" id="KW-1185">Reference proteome</keyword>
<dbReference type="RefSeq" id="WP_199599154.1">
    <property type="nucleotide sequence ID" value="NZ_JAEHJZ010000023.1"/>
</dbReference>
<dbReference type="InterPro" id="IPR014942">
    <property type="entry name" value="AbiEii"/>
</dbReference>
<sequence>MSTSNPTYKDYSFQNHSEVYKPLKQIFSNYGITYYLIGANARDVHLYKSGIKPIRATADIDFAIMVPDFVSYNALITELCTMGFSRVAEPYRIVYDKTNTILDLMPYGEIEEAYTVNFTERAVSLSVLGFKEVGEHIQHIDIPEEGYSLPVTPIEGMFILKLLAWNDKPSFRTKDLDDLSFLLKHAWDIYEEEAYTEHLEVFDDNQFNTQTAAAKIIGKKMGLILAENEILNQTISTILTEAIKDDGKAKNPELAVAQNLDISIEKAKNILTYLLAGINQNRV</sequence>
<name>A0A934KS40_9FLAO</name>
<dbReference type="EMBL" id="JAEHJZ010000023">
    <property type="protein sequence ID" value="MBJ7881045.1"/>
    <property type="molecule type" value="Genomic_DNA"/>
</dbReference>
<keyword evidence="1" id="KW-0808">Transferase</keyword>
<dbReference type="GO" id="GO:0016740">
    <property type="term" value="F:transferase activity"/>
    <property type="evidence" value="ECO:0007669"/>
    <property type="project" value="UniProtKB-KW"/>
</dbReference>
<evidence type="ECO:0000313" key="1">
    <source>
        <dbReference type="EMBL" id="MBJ7881045.1"/>
    </source>
</evidence>
<dbReference type="AlphaFoldDB" id="A0A934KS40"/>
<comment type="caution">
    <text evidence="1">The sequence shown here is derived from an EMBL/GenBank/DDBJ whole genome shotgun (WGS) entry which is preliminary data.</text>
</comment>
<dbReference type="Proteomes" id="UP000662373">
    <property type="component" value="Unassembled WGS sequence"/>
</dbReference>
<gene>
    <name evidence="1" type="ORF">JEM65_10365</name>
</gene>
<proteinExistence type="predicted"/>